<sequence>MFSSALGLVFTRIFRSMLFSLVKVEIFSSSLEFLSSNSLALNSRSLR</sequence>
<dbReference type="EMBL" id="GGEC01021690">
    <property type="protein sequence ID" value="MBX02174.1"/>
    <property type="molecule type" value="Transcribed_RNA"/>
</dbReference>
<protein>
    <submittedName>
        <fullName evidence="1">Uncharacterized protein</fullName>
    </submittedName>
</protein>
<evidence type="ECO:0000313" key="1">
    <source>
        <dbReference type="EMBL" id="MBX02174.1"/>
    </source>
</evidence>
<accession>A0A2P2K8X0</accession>
<reference evidence="1" key="1">
    <citation type="submission" date="2018-02" db="EMBL/GenBank/DDBJ databases">
        <title>Rhizophora mucronata_Transcriptome.</title>
        <authorList>
            <person name="Meera S.P."/>
            <person name="Sreeshan A."/>
            <person name="Augustine A."/>
        </authorList>
    </citation>
    <scope>NUCLEOTIDE SEQUENCE</scope>
    <source>
        <tissue evidence="1">Leaf</tissue>
    </source>
</reference>
<proteinExistence type="predicted"/>
<dbReference type="AlphaFoldDB" id="A0A2P2K8X0"/>
<organism evidence="1">
    <name type="scientific">Rhizophora mucronata</name>
    <name type="common">Asiatic mangrove</name>
    <dbReference type="NCBI Taxonomy" id="61149"/>
    <lineage>
        <taxon>Eukaryota</taxon>
        <taxon>Viridiplantae</taxon>
        <taxon>Streptophyta</taxon>
        <taxon>Embryophyta</taxon>
        <taxon>Tracheophyta</taxon>
        <taxon>Spermatophyta</taxon>
        <taxon>Magnoliopsida</taxon>
        <taxon>eudicotyledons</taxon>
        <taxon>Gunneridae</taxon>
        <taxon>Pentapetalae</taxon>
        <taxon>rosids</taxon>
        <taxon>fabids</taxon>
        <taxon>Malpighiales</taxon>
        <taxon>Rhizophoraceae</taxon>
        <taxon>Rhizophora</taxon>
    </lineage>
</organism>
<name>A0A2P2K8X0_RHIMU</name>